<comment type="caution">
    <text evidence="6">The sequence shown here is derived from an EMBL/GenBank/DDBJ whole genome shotgun (WGS) entry which is preliminary data.</text>
</comment>
<feature type="compositionally biased region" description="Basic and acidic residues" evidence="4">
    <location>
        <begin position="3530"/>
        <end position="3542"/>
    </location>
</feature>
<evidence type="ECO:0000313" key="7">
    <source>
        <dbReference type="Proteomes" id="UP000730482"/>
    </source>
</evidence>
<dbReference type="Gene3D" id="3.40.570.10">
    <property type="entry name" value="Extracellular Endonuclease, subunit A"/>
    <property type="match status" value="1"/>
</dbReference>
<dbReference type="RefSeq" id="WP_212010128.1">
    <property type="nucleotide sequence ID" value="NZ_JAAFYZ010000051.1"/>
</dbReference>
<dbReference type="InterPro" id="IPR001791">
    <property type="entry name" value="Laminin_G"/>
</dbReference>
<feature type="compositionally biased region" description="Polar residues" evidence="4">
    <location>
        <begin position="68"/>
        <end position="85"/>
    </location>
</feature>
<feature type="domain" description="Laminin G" evidence="5">
    <location>
        <begin position="1241"/>
        <end position="1429"/>
    </location>
</feature>
<evidence type="ECO:0000256" key="3">
    <source>
        <dbReference type="ARBA" id="ARBA00023157"/>
    </source>
</evidence>
<dbReference type="Gene3D" id="2.60.120.200">
    <property type="match status" value="4"/>
</dbReference>
<dbReference type="CDD" id="cd00110">
    <property type="entry name" value="LamG"/>
    <property type="match status" value="1"/>
</dbReference>
<dbReference type="Pfam" id="PF13385">
    <property type="entry name" value="Laminin_G_3"/>
    <property type="match status" value="4"/>
</dbReference>
<dbReference type="Gene3D" id="2.60.40.10">
    <property type="entry name" value="Immunoglobulins"/>
    <property type="match status" value="1"/>
</dbReference>
<dbReference type="SMART" id="SM00560">
    <property type="entry name" value="LamGL"/>
    <property type="match status" value="2"/>
</dbReference>
<dbReference type="InterPro" id="IPR045351">
    <property type="entry name" value="DUF6531"/>
</dbReference>
<keyword evidence="2" id="KW-0677">Repeat</keyword>
<feature type="compositionally biased region" description="Polar residues" evidence="4">
    <location>
        <begin position="49"/>
        <end position="58"/>
    </location>
</feature>
<dbReference type="Gene3D" id="2.180.10.10">
    <property type="entry name" value="RHS repeat-associated core"/>
    <property type="match status" value="4"/>
</dbReference>
<dbReference type="InterPro" id="IPR044927">
    <property type="entry name" value="Endonuclea_NS_2"/>
</dbReference>
<feature type="region of interest" description="Disordered" evidence="4">
    <location>
        <begin position="49"/>
        <end position="120"/>
    </location>
</feature>
<dbReference type="EMBL" id="JAAFYZ010000051">
    <property type="protein sequence ID" value="MBS2548551.1"/>
    <property type="molecule type" value="Genomic_DNA"/>
</dbReference>
<dbReference type="InterPro" id="IPR006558">
    <property type="entry name" value="LamG-like"/>
</dbReference>
<feature type="region of interest" description="Disordered" evidence="4">
    <location>
        <begin position="3481"/>
        <end position="3555"/>
    </location>
</feature>
<dbReference type="Pfam" id="PF20148">
    <property type="entry name" value="DUF6531"/>
    <property type="match status" value="1"/>
</dbReference>
<evidence type="ECO:0000256" key="2">
    <source>
        <dbReference type="ARBA" id="ARBA00022737"/>
    </source>
</evidence>
<keyword evidence="3" id="KW-1015">Disulfide bond</keyword>
<proteinExistence type="predicted"/>
<keyword evidence="7" id="KW-1185">Reference proteome</keyword>
<dbReference type="NCBIfam" id="TIGR03696">
    <property type="entry name" value="Rhs_assc_core"/>
    <property type="match status" value="1"/>
</dbReference>
<dbReference type="InterPro" id="IPR056823">
    <property type="entry name" value="TEN-like_YD-shell"/>
</dbReference>
<dbReference type="SUPFAM" id="SSF49899">
    <property type="entry name" value="Concanavalin A-like lectins/glucanases"/>
    <property type="match status" value="4"/>
</dbReference>
<feature type="region of interest" description="Disordered" evidence="4">
    <location>
        <begin position="2787"/>
        <end position="2819"/>
    </location>
</feature>
<dbReference type="InterPro" id="IPR013320">
    <property type="entry name" value="ConA-like_dom_sf"/>
</dbReference>
<dbReference type="GO" id="GO:0004519">
    <property type="term" value="F:endonuclease activity"/>
    <property type="evidence" value="ECO:0007669"/>
    <property type="project" value="UniProtKB-KW"/>
</dbReference>
<dbReference type="InterPro" id="IPR022385">
    <property type="entry name" value="Rhs_assc_core"/>
</dbReference>
<gene>
    <name evidence="6" type="ORF">KGQ19_16920</name>
</gene>
<sequence length="3712" mass="380404">MAHHAPQRVSKRANRTARMVSLVTAISLAFGAMVLETVTAMPAIAGQQMPDTPSQQFGTAADKPHTVPASQTSAKGGAVSGNQRPGQVKGAVSPYTQHPRVAKAPVSSGSSEHKAGPATAVSKPVAGFNPATSVEQPQMGSATSVVYKNADGTYTAQVHTHPINARRPDGSWARIPTAPAGFAKGKVTKGGETANAQASGDPVGTPGATAATYVESGVNQSFIGNGALYVGQYQGNDYNSFLLFANFGTQFANAYIVGATLELDTEYSGTVADLCSAQPVDVAPVTDTWNPATLSTYPGPPSGPSIGSSSFAAGVNCSNGRQWEGIPLQTSTLMNWAHGWAPNYGLALTAPSTAEAAKEFYANDPYLGITYTPNGEGASYQELTYASPWNNKAGWGQVTVQNQGSATWTPSNGFDLSYEIYTVNGSTKTLLTSASATPVAMPQTVAPGQSVTVTASIPALTPAPNYQICWDMVNGSTTFSSLGVNQPCYSLPVVNNPPIIDSFVPGNNANEFGLTPTLGVAAHDPDNYPGTGLQYSFNLYSTTSTTPIATANALTTSTWTVPAGKLSYATTYYWTAQVNDGVTPSLWSAPVYFTVAAAQQPLLTSHLGAAPLDSTIKGVDPAVGDYSTTVTDADESSPGLGPQAKIDRTYNSLSPETDGAFGAGWSSILDMRLTADSDGSGSIVATLADGRQERFGANGDGTFSPPSGVAAQLTAALPGLGSGYTLVDQSGTRYVFNGPSTDPVTGEASYFLVRAWDPNGHGFDLEYANTTLTLPSGQAVTYGLPSIMLRELGGQNGTNGDTIGAAVSGDLGGLVFTWGLAQVPSSTGAMVTVPHVVGVAINGAPFSIGNLTDPWTYSYGAGNTLTSVCPPASDTTTSTSCTAYSYTSGAASGSHFASMVLDSNPTAYWRLDDPAGVTAAADSVAVNEGSMNAVPSNVTFGGSGGLAGSPATSASFNGTSSYLTLPSNLIGASANLSVGLWFNTTQAGGTLFSYQSAPPGTATSTNFTPALYIGTDGKLRGQFWDGTASPMTSTVAVNDGKWHFAELVGARTNQTLYLDGAQAATRSGGPISTSGTPFTTVGAGELAGGWPAAPAGNALGYFAGRIQDVSFLQHPLGLPQVQQEYASATIAAAVLKGTTLPSGNTLNALNYDPLADRATKITDEDGGSYSFSVPTTSGSDAYYRGAAMATRPAFDYPMTEPSGIVATNTSGTDSPAGPSTDGTYNNVLLGEPGIFGPNGDTAAGFDGSTSYLSLPQGAFNDTTGNATVIAWFKTTTAGGVLFSYQQGAIGSAPTKYTPALYIGTDGKLRGELWDGAVSPIASVNAVNDGNWHLAELAATGTAQTLYLDGVPQGNRTGGSIAGLAEASGKTIVTVGAGYVSGWPSAPADVQGHFNGQLAQVGVYQVDIDATTPTAAASLYQARGSSTALSPTTTETVTEPSGKADTYTFDAANGERPTSFTDSMGDTTTYAYDTLGFQDGMTDPDGHTTSRWHDLFGNVLAETTCQSTASCQTSYFSYYENASNPLDPLNGKVQYAADARSGPTGTANPAYRTSYSYTPNGSIASVTMPPTSGFPSGRTTKYTYYAGTETYTGSGGSTETEPYGLVATVTDPAGAVTKYTYYGSNDWGAAGQVNEQIDPSGQVTSYGYDVTGQRTSKCVTSDTYPLAYSTGLFGNTIINCPEEWDYDFDPQGRLADSTAPANTDAVTGTTHTPKVTYTYDPDGNVTQEATADTTGGDATRTVVTAYGSNDRPSSVTDPDGNKTTYKYDAYGNKTTETGATGSIYQYAYTPTGLPLTTTLTNYTGDPTAPSASAPLVLDSRAYDPAGRLGSDTDPMGRTTAYTYYDNGLEATETSAAGTPNAVVDKAYTYDAAGNKLTECDGQTSTGCTRLTTYSVDADGRPVSSTIDPSGADLTTTDHFDADGRVLEQILSGGGQSRQTSYSYDVSGNKVAAATTVGTSGPAGLWPLNDGAATSAADSSGGGNSAAVTGGVSWGAPGSSYAAFDGQSGQAATSTAVVDTTGNYSVSAWMYLSKTSTTSDFTAVSQDAGTNSAFQLGYNHTANSWAFTVPGSTGTNTPTTEVAAGTTPAQTGAWTQVVGTYYSTTGTLTLYVNGAQISQAGANNPNGSFTPVASTGGTVLGRGQSAGAPSAFFPGRLRDVQMFNRTLSSDDVRTLYLTATGLSPSDGGLGCTAWWQLSDGETGTAQDSSGSGMPAVLSGDSYWSADHGGALVTDGTYGGGAATAGPVAQTGGSFSVSAWVKPAAGGSGITTAVAQQASQASGFALDYSRSGGTWSFDRPLTDGSGPTTASAASTTALGANWTQLVGVYDATSGSMTLYVNGAAQGTAVDSTPIGSGGPLDIGHGFAAGAATNWFSGEIGDVQVYNRALSASDASTLYKSAAPVGNSASTTTWTYDERGFPTAMTDPRGNVPGASKAAYTTTYQYDPRGELTSTIAPTVAAETGGNPATQVNPTNLTGYNTFGDAVESKDALAQIVSSTYDGDGNMLTVAMPTYTAPGATAPVTPTASYTYDGMGRTKSVTDPMQNATSYLYDQLGNQVQVTEPGSGVWHSSYDYDGERLSVTDPTGAQVQATYNMLGQQKTSTQVERTPTAAAYTTQFGYDVLGRMTSKSDPMNDTETSAYDAIGNVTWTKDPIGNQTQYQYNLAGQQTKEIAADGTATTNTYDLAGRQTGVAQLDANGNTIASNTFGYDPAGNRTSFQNAMGAVTTTAYDALNRVTGQAQPASAGVTITTSFGYDAAGNATRYTDPNGNATIYTFNALGLRESRIDPSVTGQSAASDRTTTVAYDADGRPTTTTQAGGVSISDGYDVAGNLTSQTGAGAEAATIARAFGYDAVGRQTSVSASGSTETVHYDDRGLPVSLAGPAGNATYIYDGASRVSSRTDATGVASFTYNQDSQVSTQGDPLTGDTVSYNYNTTSQLSKISYGTNGATRSYGYDPRHQLTSDTLTNSAGATESSIGYGYNLDGQIASETTTGTAGAGTSTFSYDQAGRLQSQTSGGNSTAYGYDNAGNRTSAGNLTASYNARNELMSVTGGANTTSYAYTSRGTTLSSTTGTQTTAYTDDAFGEQITAGSSSYTYDGLGRLATAKTGGRNYTFAYNDLSDNAVSDGSQQYARGVGGSVLSQDSVGAAAGSGSFVGQNLHGDVTSVFTGSGSTLTNSAAYTPWGQNAAGTTGSDLGYQGGWTDPGTGNVDALSRWYDPANGAFTSRDSSENAANPAVNANQYAYGNDDPLAKADPNGTDACAANDFQAIWANSQAALASEAAAGASYMHDLAAQSAAIVAASVARAQAEQAAATAQLAAWEANLHNQMSAEMASDSAYWDSLNAYNAARSQAAGTAPAASTGTATSQSGSITYGPPQVSVDWSQLYPTQNFYQSGSASSSFSGVNMTDLLEGGAVVAGVAGVAALTVATGGIGDAILGTLGLSALASVSNCGAGAIPAQPSTSLFQDSANNKQVQLAGGTVAEDQTAAQQHEATSSDPEQDPSTDTLTDPAPIPISPRTPRQSTDPTCLSERPEGAVDDDRRPGMGNGWIQYWDSNNSNKRSSGATACLTGDPSSARGTAATGNITGWTDAQAIARGNGQNPDKTLARCHLIAREFGGSGTNARNLAPCWQQSTNTGYFNSMREFELEVGKWLTAGMVVEYTVIPEYRSTGSTIPDGFTMVAVGWLNGSVAEVEGDYVLNSKLINGKVVDLGN</sequence>
<keyword evidence="6" id="KW-0255">Endonuclease</keyword>
<dbReference type="InterPro" id="IPR031325">
    <property type="entry name" value="RHS_repeat"/>
</dbReference>
<organism evidence="6 7">
    <name type="scientific">Catenulispora pinistramenti</name>
    <dbReference type="NCBI Taxonomy" id="2705254"/>
    <lineage>
        <taxon>Bacteria</taxon>
        <taxon>Bacillati</taxon>
        <taxon>Actinomycetota</taxon>
        <taxon>Actinomycetes</taxon>
        <taxon>Catenulisporales</taxon>
        <taxon>Catenulisporaceae</taxon>
        <taxon>Catenulispora</taxon>
    </lineage>
</organism>
<keyword evidence="6" id="KW-0540">Nuclease</keyword>
<dbReference type="InterPro" id="IPR006530">
    <property type="entry name" value="YD"/>
</dbReference>
<dbReference type="InterPro" id="IPR044929">
    <property type="entry name" value="DNA/RNA_non-sp_Endonuclease_sf"/>
</dbReference>
<evidence type="ECO:0000256" key="4">
    <source>
        <dbReference type="SAM" id="MobiDB-lite"/>
    </source>
</evidence>
<evidence type="ECO:0000259" key="5">
    <source>
        <dbReference type="PROSITE" id="PS50025"/>
    </source>
</evidence>
<dbReference type="Proteomes" id="UP000730482">
    <property type="component" value="Unassembled WGS sequence"/>
</dbReference>
<keyword evidence="6" id="KW-0378">Hydrolase</keyword>
<dbReference type="PANTHER" id="PTHR32305:SF15">
    <property type="entry name" value="PROTEIN RHSA-RELATED"/>
    <property type="match status" value="1"/>
</dbReference>
<dbReference type="Pfam" id="PF13930">
    <property type="entry name" value="Endonuclea_NS_2"/>
    <property type="match status" value="1"/>
</dbReference>
<keyword evidence="1" id="KW-0732">Signal</keyword>
<accession>A0ABS5KR72</accession>
<protein>
    <submittedName>
        <fullName evidence="6">DNA/RNA non-specific endonuclease</fullName>
    </submittedName>
</protein>
<evidence type="ECO:0000313" key="6">
    <source>
        <dbReference type="EMBL" id="MBS2548551.1"/>
    </source>
</evidence>
<dbReference type="InterPro" id="IPR050708">
    <property type="entry name" value="T6SS_VgrG/RHS"/>
</dbReference>
<feature type="compositionally biased region" description="Polar residues" evidence="4">
    <location>
        <begin position="2788"/>
        <end position="2801"/>
    </location>
</feature>
<dbReference type="Pfam" id="PF05593">
    <property type="entry name" value="RHS_repeat"/>
    <property type="match status" value="3"/>
</dbReference>
<dbReference type="InterPro" id="IPR013783">
    <property type="entry name" value="Ig-like_fold"/>
</dbReference>
<dbReference type="PROSITE" id="PS50025">
    <property type="entry name" value="LAM_G_DOMAIN"/>
    <property type="match status" value="2"/>
</dbReference>
<dbReference type="PANTHER" id="PTHR32305">
    <property type="match status" value="1"/>
</dbReference>
<feature type="compositionally biased region" description="Polar residues" evidence="4">
    <location>
        <begin position="3485"/>
        <end position="3506"/>
    </location>
</feature>
<name>A0ABS5KR72_9ACTN</name>
<reference evidence="6 7" key="1">
    <citation type="submission" date="2020-02" db="EMBL/GenBank/DDBJ databases">
        <title>Acidophilic actinobacteria isolated from forest soil.</title>
        <authorList>
            <person name="Golinska P."/>
        </authorList>
    </citation>
    <scope>NUCLEOTIDE SEQUENCE [LARGE SCALE GENOMIC DNA]</scope>
    <source>
        <strain evidence="6 7">NL8</strain>
    </source>
</reference>
<feature type="domain" description="Laminin G" evidence="5">
    <location>
        <begin position="952"/>
        <end position="1138"/>
    </location>
</feature>
<dbReference type="Pfam" id="PF25023">
    <property type="entry name" value="TEN_YD-shell"/>
    <property type="match status" value="2"/>
</dbReference>
<evidence type="ECO:0000256" key="1">
    <source>
        <dbReference type="ARBA" id="ARBA00022729"/>
    </source>
</evidence>
<dbReference type="NCBIfam" id="TIGR01643">
    <property type="entry name" value="YD_repeat_2x"/>
    <property type="match status" value="5"/>
</dbReference>